<evidence type="ECO:0000313" key="1">
    <source>
        <dbReference type="EMBL" id="CDS35510.2"/>
    </source>
</evidence>
<reference evidence="1" key="1">
    <citation type="journal article" date="2013" name="Nature">
        <title>The genomes of four tapeworm species reveal adaptations to parasitism.</title>
        <authorList>
            <person name="Tsai I.J."/>
            <person name="Zarowiecki M."/>
            <person name="Holroyd N."/>
            <person name="Garciarrubio A."/>
            <person name="Sanchez-Flores A."/>
            <person name="Brooks K.L."/>
            <person name="Tracey A."/>
            <person name="Bobes R.J."/>
            <person name="Fragoso G."/>
            <person name="Sciutto E."/>
            <person name="Aslett M."/>
            <person name="Beasley H."/>
            <person name="Bennett H.M."/>
            <person name="Cai J."/>
            <person name="Camicia F."/>
            <person name="Clark R."/>
            <person name="Cucher M."/>
            <person name="De Silva N."/>
            <person name="Day T.A."/>
            <person name="Deplazes P."/>
            <person name="Estrada K."/>
            <person name="Fernandez C."/>
            <person name="Holland P.W."/>
            <person name="Hou J."/>
            <person name="Hu S."/>
            <person name="Huckvale T."/>
            <person name="Hung S.S."/>
            <person name="Kamenetzky L."/>
            <person name="Keane J.A."/>
            <person name="Kiss F."/>
            <person name="Koziol U."/>
            <person name="Lambert O."/>
            <person name="Liu K."/>
            <person name="Luo X."/>
            <person name="Luo Y."/>
            <person name="Macchiaroli N."/>
            <person name="Nichol S."/>
            <person name="Paps J."/>
            <person name="Parkinson J."/>
            <person name="Pouchkina-Stantcheva N."/>
            <person name="Riddiford N."/>
            <person name="Rosenzvit M."/>
            <person name="Salinas G."/>
            <person name="Wasmuth J.D."/>
            <person name="Zamanian M."/>
            <person name="Zheng Y."/>
            <person name="Cai X."/>
            <person name="Soberon X."/>
            <person name="Olson P.D."/>
            <person name="Laclette J.P."/>
            <person name="Brehm K."/>
            <person name="Berriman M."/>
            <person name="Garciarrubio A."/>
            <person name="Bobes R.J."/>
            <person name="Fragoso G."/>
            <person name="Sanchez-Flores A."/>
            <person name="Estrada K."/>
            <person name="Cevallos M.A."/>
            <person name="Morett E."/>
            <person name="Gonzalez V."/>
            <person name="Portillo T."/>
            <person name="Ochoa-Leyva A."/>
            <person name="Jose M.V."/>
            <person name="Sciutto E."/>
            <person name="Landa A."/>
            <person name="Jimenez L."/>
            <person name="Valdes V."/>
            <person name="Carrero J.C."/>
            <person name="Larralde C."/>
            <person name="Morales-Montor J."/>
            <person name="Limon-Lason J."/>
            <person name="Soberon X."/>
            <person name="Laclette J.P."/>
        </authorList>
    </citation>
    <scope>NUCLEOTIDE SEQUENCE [LARGE SCALE GENOMIC DNA]</scope>
</reference>
<dbReference type="Proteomes" id="UP000017246">
    <property type="component" value="Unassembled WGS sequence"/>
</dbReference>
<dbReference type="EMBL" id="LN902842">
    <property type="protein sequence ID" value="CDS35510.2"/>
    <property type="molecule type" value="Genomic_DNA"/>
</dbReference>
<keyword evidence="2" id="KW-1185">Reference proteome</keyword>
<organism evidence="1 2">
    <name type="scientific">Echinococcus multilocularis</name>
    <name type="common">Fox tapeworm</name>
    <dbReference type="NCBI Taxonomy" id="6211"/>
    <lineage>
        <taxon>Eukaryota</taxon>
        <taxon>Metazoa</taxon>
        <taxon>Spiralia</taxon>
        <taxon>Lophotrochozoa</taxon>
        <taxon>Platyhelminthes</taxon>
        <taxon>Cestoda</taxon>
        <taxon>Eucestoda</taxon>
        <taxon>Cyclophyllidea</taxon>
        <taxon>Taeniidae</taxon>
        <taxon>Echinococcus</taxon>
    </lineage>
</organism>
<gene>
    <name evidence="1" type="ORF">EmuJ_000298800</name>
</gene>
<dbReference type="OrthoDB" id="266718at2759"/>
<accession>A0A068XZH9</accession>
<protein>
    <submittedName>
        <fullName evidence="1">Expressed protein</fullName>
    </submittedName>
</protein>
<dbReference type="AlphaFoldDB" id="A0A068XZH9"/>
<sequence>MENARFYHSNVLNAPETLSPLPRTHKHMWTSLLKRLLEGQVWLRLWPTIGQVLDVSARHQHRGYRTALLDWRILSPTGLLHVLQLALKIVQKVRLPPHGYWKSCIMLLTFISTFLARKRVIYHLCLHPKFIFTVLTSLP</sequence>
<evidence type="ECO:0000313" key="2">
    <source>
        <dbReference type="Proteomes" id="UP000017246"/>
    </source>
</evidence>
<name>A0A068XZH9_ECHMU</name>
<reference evidence="1" key="2">
    <citation type="submission" date="2015-11" db="EMBL/GenBank/DDBJ databases">
        <authorList>
            <person name="Zhang Y."/>
            <person name="Guo Z."/>
        </authorList>
    </citation>
    <scope>NUCLEOTIDE SEQUENCE</scope>
</reference>
<dbReference type="STRING" id="6211.A0A068XZH9"/>
<proteinExistence type="predicted"/>